<dbReference type="NCBIfam" id="TIGR03953">
    <property type="entry name" value="rplD_bact"/>
    <property type="match status" value="1"/>
</dbReference>
<dbReference type="Proteomes" id="UP000005522">
    <property type="component" value="Chromosome"/>
</dbReference>
<proteinExistence type="inferred from homology"/>
<feature type="compositionally biased region" description="Basic residues" evidence="6">
    <location>
        <begin position="59"/>
        <end position="70"/>
    </location>
</feature>
<dbReference type="KEGG" id="acz:Acaty_c0619"/>
<gene>
    <name evidence="5" type="primary">rplD</name>
    <name evidence="7" type="ORF">Acaty_c0619</name>
</gene>
<dbReference type="GeneID" id="92930634"/>
<comment type="function">
    <text evidence="5">One of the primary rRNA binding proteins, this protein initially binds near the 5'-end of the 23S rRNA. It is important during the early stages of 50S assembly. It makes multiple contacts with different domains of the 23S rRNA in the assembled 50S subunit and ribosome.</text>
</comment>
<comment type="function">
    <text evidence="5">Forms part of the polypeptide exit tunnel.</text>
</comment>
<organism evidence="7 8">
    <name type="scientific">Acidithiobacillus caldus (strain ATCC 51756 / DSM 8584 / KU)</name>
    <dbReference type="NCBI Taxonomy" id="637389"/>
    <lineage>
        <taxon>Bacteria</taxon>
        <taxon>Pseudomonadati</taxon>
        <taxon>Pseudomonadota</taxon>
        <taxon>Acidithiobacillia</taxon>
        <taxon>Acidithiobacillales</taxon>
        <taxon>Acidithiobacillaceae</taxon>
        <taxon>Acidithiobacillus</taxon>
    </lineage>
</organism>
<accession>A0A059ZNA9</accession>
<dbReference type="GO" id="GO:1990904">
    <property type="term" value="C:ribonucleoprotein complex"/>
    <property type="evidence" value="ECO:0007669"/>
    <property type="project" value="UniProtKB-KW"/>
</dbReference>
<dbReference type="GO" id="GO:0005840">
    <property type="term" value="C:ribosome"/>
    <property type="evidence" value="ECO:0007669"/>
    <property type="project" value="UniProtKB-KW"/>
</dbReference>
<dbReference type="SUPFAM" id="SSF52166">
    <property type="entry name" value="Ribosomal protein L4"/>
    <property type="match status" value="1"/>
</dbReference>
<evidence type="ECO:0000256" key="1">
    <source>
        <dbReference type="ARBA" id="ARBA00010528"/>
    </source>
</evidence>
<reference evidence="7 8" key="1">
    <citation type="journal article" date="2009" name="J. Bacteriol.">
        <title>Draft genome sequence of the extremely acidophilic bacterium Acidithiobacillus caldus ATCC 51756 reveals metabolic versatility in the genus Acidithiobacillus.</title>
        <authorList>
            <person name="Valdes J."/>
            <person name="Quatrini R."/>
            <person name="Hallberg K."/>
            <person name="Dopson M."/>
            <person name="Valenzuela P.D."/>
            <person name="Holmes D.S."/>
        </authorList>
    </citation>
    <scope>NUCLEOTIDE SEQUENCE [LARGE SCALE GENOMIC DNA]</scope>
    <source>
        <strain evidence="8">ATCC 51756 / DSM 8584 / KU</strain>
    </source>
</reference>
<comment type="similarity">
    <text evidence="1 5">Belongs to the universal ribosomal protein uL4 family.</text>
</comment>
<dbReference type="AlphaFoldDB" id="A0A059ZNA9"/>
<dbReference type="PANTHER" id="PTHR10746">
    <property type="entry name" value="50S RIBOSOMAL PROTEIN L4"/>
    <property type="match status" value="1"/>
</dbReference>
<dbReference type="Gene3D" id="3.40.1370.10">
    <property type="match status" value="1"/>
</dbReference>
<evidence type="ECO:0000256" key="2">
    <source>
        <dbReference type="ARBA" id="ARBA00022980"/>
    </source>
</evidence>
<evidence type="ECO:0000256" key="4">
    <source>
        <dbReference type="ARBA" id="ARBA00035244"/>
    </source>
</evidence>
<dbReference type="Pfam" id="PF00573">
    <property type="entry name" value="Ribosomal_L4"/>
    <property type="match status" value="1"/>
</dbReference>
<comment type="subunit">
    <text evidence="5">Part of the 50S ribosomal subunit.</text>
</comment>
<feature type="region of interest" description="Disordered" evidence="6">
    <location>
        <begin position="49"/>
        <end position="76"/>
    </location>
</feature>
<keyword evidence="5" id="KW-0699">rRNA-binding</keyword>
<dbReference type="GO" id="GO:0006412">
    <property type="term" value="P:translation"/>
    <property type="evidence" value="ECO:0007669"/>
    <property type="project" value="UniProtKB-UniRule"/>
</dbReference>
<sequence length="205" mass="22193">MQVNGMVVSSGKAQPVELADAVFAVPYNEALLHQVVVAQLAGLRSGTAAQKNRSAVRGGGRKPWKQKGSGRARAGSIRSPLWRGGGRAFPGVTQNYAQKVNKKMWAGAMRTALAELLRQGRLQIVVVEDFAEPRARLARDWLQKVGGSDLLLVMDEVPENLFLALRNFPQVGIAGWQDIGPADLLRYGRVLMDAQAAAKFGEVYG</sequence>
<evidence type="ECO:0000256" key="3">
    <source>
        <dbReference type="ARBA" id="ARBA00023274"/>
    </source>
</evidence>
<evidence type="ECO:0000256" key="6">
    <source>
        <dbReference type="SAM" id="MobiDB-lite"/>
    </source>
</evidence>
<dbReference type="HAMAP" id="MF_01328_B">
    <property type="entry name" value="Ribosomal_uL4_B"/>
    <property type="match status" value="1"/>
</dbReference>
<dbReference type="RefSeq" id="WP_004870726.1">
    <property type="nucleotide sequence ID" value="NZ_CP005986.1"/>
</dbReference>
<name>A0A059ZNA9_ACICK</name>
<keyword evidence="5" id="KW-0694">RNA-binding</keyword>
<dbReference type="EMBL" id="CP005986">
    <property type="protein sequence ID" value="AIA54499.1"/>
    <property type="molecule type" value="Genomic_DNA"/>
</dbReference>
<dbReference type="GO" id="GO:0003735">
    <property type="term" value="F:structural constituent of ribosome"/>
    <property type="evidence" value="ECO:0007669"/>
    <property type="project" value="InterPro"/>
</dbReference>
<evidence type="ECO:0000313" key="8">
    <source>
        <dbReference type="Proteomes" id="UP000005522"/>
    </source>
</evidence>
<protein>
    <recommendedName>
        <fullName evidence="4 5">Large ribosomal subunit protein uL4</fullName>
    </recommendedName>
</protein>
<evidence type="ECO:0000256" key="5">
    <source>
        <dbReference type="HAMAP-Rule" id="MF_01328"/>
    </source>
</evidence>
<evidence type="ECO:0000313" key="7">
    <source>
        <dbReference type="EMBL" id="AIA54499.1"/>
    </source>
</evidence>
<dbReference type="InterPro" id="IPR023574">
    <property type="entry name" value="Ribosomal_uL4_dom_sf"/>
</dbReference>
<dbReference type="eggNOG" id="COG0088">
    <property type="taxonomic scope" value="Bacteria"/>
</dbReference>
<dbReference type="InterPro" id="IPR002136">
    <property type="entry name" value="Ribosomal_uL4"/>
</dbReference>
<keyword evidence="2 5" id="KW-0689">Ribosomal protein</keyword>
<dbReference type="GO" id="GO:0019843">
    <property type="term" value="F:rRNA binding"/>
    <property type="evidence" value="ECO:0007669"/>
    <property type="project" value="UniProtKB-UniRule"/>
</dbReference>
<dbReference type="HOGENOM" id="CLU_041575_5_2_6"/>
<dbReference type="PANTHER" id="PTHR10746:SF6">
    <property type="entry name" value="LARGE RIBOSOMAL SUBUNIT PROTEIN UL4M"/>
    <property type="match status" value="1"/>
</dbReference>
<keyword evidence="3 5" id="KW-0687">Ribonucleoprotein</keyword>
<dbReference type="InterPro" id="IPR013005">
    <property type="entry name" value="Ribosomal_uL4-like"/>
</dbReference>